<proteinExistence type="predicted"/>
<evidence type="ECO:0008006" key="4">
    <source>
        <dbReference type="Google" id="ProtNLM"/>
    </source>
</evidence>
<evidence type="ECO:0000256" key="1">
    <source>
        <dbReference type="SAM" id="Phobius"/>
    </source>
</evidence>
<dbReference type="OrthoDB" id="443634at2759"/>
<dbReference type="PANTHER" id="PTHR12106">
    <property type="entry name" value="SORTILIN RELATED"/>
    <property type="match status" value="1"/>
</dbReference>
<dbReference type="GO" id="GO:0016020">
    <property type="term" value="C:membrane"/>
    <property type="evidence" value="ECO:0007669"/>
    <property type="project" value="TreeGrafter"/>
</dbReference>
<keyword evidence="3" id="KW-1185">Reference proteome</keyword>
<keyword evidence="1" id="KW-0812">Transmembrane</keyword>
<evidence type="ECO:0000313" key="2">
    <source>
        <dbReference type="EMBL" id="KAG8431967.1"/>
    </source>
</evidence>
<dbReference type="PANTHER" id="PTHR12106:SF10">
    <property type="entry name" value="VPS10 DOMAIN-CONTAINING RECEPTOR SORCS3"/>
    <property type="match status" value="1"/>
</dbReference>
<feature type="transmembrane region" description="Helical" evidence="1">
    <location>
        <begin position="78"/>
        <end position="97"/>
    </location>
</feature>
<accession>A0A8T2IK05</accession>
<gene>
    <name evidence="2" type="ORF">GDO86_018671</name>
</gene>
<dbReference type="InterPro" id="IPR050310">
    <property type="entry name" value="VPS10-sortilin"/>
</dbReference>
<protein>
    <recommendedName>
        <fullName evidence="4">SORC3</fullName>
    </recommendedName>
</protein>
<sequence>MFPGLPTTAEMFVLPPKNTSERRKGNKVDLEQIVETLLSALNQNLIVFELKPGVQVFVYVTQLTLAPLVDSGSSHSSSAMLMLLSVVFVGLAVFLIYKFKRKIPWINIYAQVQHDKEQEMIGSVSQNDNAPKISLSNFPDSEEIPDKELDTRVIGTISTIANSESTKAIPNCTSV</sequence>
<keyword evidence="1" id="KW-0472">Membrane</keyword>
<evidence type="ECO:0000313" key="3">
    <source>
        <dbReference type="Proteomes" id="UP000812440"/>
    </source>
</evidence>
<organism evidence="2 3">
    <name type="scientific">Hymenochirus boettgeri</name>
    <name type="common">Congo dwarf clawed frog</name>
    <dbReference type="NCBI Taxonomy" id="247094"/>
    <lineage>
        <taxon>Eukaryota</taxon>
        <taxon>Metazoa</taxon>
        <taxon>Chordata</taxon>
        <taxon>Craniata</taxon>
        <taxon>Vertebrata</taxon>
        <taxon>Euteleostomi</taxon>
        <taxon>Amphibia</taxon>
        <taxon>Batrachia</taxon>
        <taxon>Anura</taxon>
        <taxon>Pipoidea</taxon>
        <taxon>Pipidae</taxon>
        <taxon>Pipinae</taxon>
        <taxon>Hymenochirus</taxon>
    </lineage>
</organism>
<comment type="caution">
    <text evidence="2">The sequence shown here is derived from an EMBL/GenBank/DDBJ whole genome shotgun (WGS) entry which is preliminary data.</text>
</comment>
<dbReference type="EMBL" id="JAACNH010000027">
    <property type="protein sequence ID" value="KAG8431967.1"/>
    <property type="molecule type" value="Genomic_DNA"/>
</dbReference>
<dbReference type="AlphaFoldDB" id="A0A8T2IK05"/>
<dbReference type="Proteomes" id="UP000812440">
    <property type="component" value="Unassembled WGS sequence"/>
</dbReference>
<keyword evidence="1" id="KW-1133">Transmembrane helix</keyword>
<name>A0A8T2IK05_9PIPI</name>
<reference evidence="2" key="1">
    <citation type="thesis" date="2020" institute="ProQuest LLC" country="789 East Eisenhower Parkway, Ann Arbor, MI, USA">
        <title>Comparative Genomics and Chromosome Evolution.</title>
        <authorList>
            <person name="Mudd A.B."/>
        </authorList>
    </citation>
    <scope>NUCLEOTIDE SEQUENCE</scope>
    <source>
        <strain evidence="2">Female2</strain>
        <tissue evidence="2">Blood</tissue>
    </source>
</reference>